<dbReference type="InterPro" id="IPR004136">
    <property type="entry name" value="NMO"/>
</dbReference>
<dbReference type="CDD" id="cd04730">
    <property type="entry name" value="NPD_like"/>
    <property type="match status" value="1"/>
</dbReference>
<evidence type="ECO:0000256" key="3">
    <source>
        <dbReference type="ARBA" id="ARBA00022630"/>
    </source>
</evidence>
<accession>A0A841YCD3</accession>
<dbReference type="PANTHER" id="PTHR32332">
    <property type="entry name" value="2-NITROPROPANE DIOXYGENASE"/>
    <property type="match status" value="1"/>
</dbReference>
<dbReference type="RefSeq" id="WP_115095505.1">
    <property type="nucleotide sequence ID" value="NZ_JAARPY010000002.1"/>
</dbReference>
<sequence>MSITTLLGIKYPIIQGAMAQIAKAPLVSAVSNAGGLGIIASGGMSADDLRAEIRKTKALTDKPFGVNLMLMMENIKELTEVLIEEGVKIITTGAGTPKSFMPIWKEAGIIVMPVVPSVMIAKRMEKLGADIVIAEGTEAGGHVGETTTMALLPQIVDAVSIPVVGAGGVADGRGIAACFALGAQGVQIGTRFLATEECPVHPNFKAAMLKASDRDTTVTGRKAGAPVRSIKNKMIKEYLRLEDENVDRDTLEALTLGSLRKAVLEGDTENGSIMAGQITGMITEVKSCEALITEMMEEAKQISKQLSVE</sequence>
<dbReference type="Proteomes" id="UP000571128">
    <property type="component" value="Unassembled WGS sequence"/>
</dbReference>
<dbReference type="GO" id="GO:0018580">
    <property type="term" value="F:nitronate monooxygenase activity"/>
    <property type="evidence" value="ECO:0007669"/>
    <property type="project" value="InterPro"/>
</dbReference>
<proteinExistence type="predicted"/>
<dbReference type="InterPro" id="IPR013785">
    <property type="entry name" value="Aldolase_TIM"/>
</dbReference>
<evidence type="ECO:0000313" key="7">
    <source>
        <dbReference type="Proteomes" id="UP000571128"/>
    </source>
</evidence>
<protein>
    <recommendedName>
        <fullName evidence="2">Probable nitronate monooxygenase</fullName>
    </recommendedName>
</protein>
<keyword evidence="5" id="KW-0560">Oxidoreductase</keyword>
<dbReference type="AlphaFoldDB" id="A0A841YCD3"/>
<comment type="caution">
    <text evidence="6">The sequence shown here is derived from an EMBL/GenBank/DDBJ whole genome shotgun (WGS) entry which is preliminary data.</text>
</comment>
<keyword evidence="4" id="KW-0288">FMN</keyword>
<evidence type="ECO:0000256" key="5">
    <source>
        <dbReference type="ARBA" id="ARBA00023002"/>
    </source>
</evidence>
<dbReference type="PANTHER" id="PTHR32332:SF20">
    <property type="entry name" value="2-NITROPROPANE DIOXYGENASE-LIKE PROTEIN"/>
    <property type="match status" value="1"/>
</dbReference>
<comment type="function">
    <text evidence="1">Nitronate monooxygenase that uses molecular oxygen to catalyze the oxidative denitrification of alkyl nitronates. Acts on propionate 3-nitronate (P3N), the presumed physiological substrate. Probably functions in the detoxification of P3N, a metabolic poison produced by plants and fungi as a defense mechanism.</text>
</comment>
<gene>
    <name evidence="6" type="ORF">HB844_03130</name>
</gene>
<evidence type="ECO:0000313" key="6">
    <source>
        <dbReference type="EMBL" id="MBC1397858.1"/>
    </source>
</evidence>
<dbReference type="EMBL" id="JAARPY010000002">
    <property type="protein sequence ID" value="MBC1397858.1"/>
    <property type="molecule type" value="Genomic_DNA"/>
</dbReference>
<keyword evidence="3" id="KW-0285">Flavoprotein</keyword>
<dbReference type="Pfam" id="PF03060">
    <property type="entry name" value="NMO"/>
    <property type="match status" value="1"/>
</dbReference>
<organism evidence="6 7">
    <name type="scientific">Listeria fleischmannii</name>
    <dbReference type="NCBI Taxonomy" id="1069827"/>
    <lineage>
        <taxon>Bacteria</taxon>
        <taxon>Bacillati</taxon>
        <taxon>Bacillota</taxon>
        <taxon>Bacilli</taxon>
        <taxon>Bacillales</taxon>
        <taxon>Listeriaceae</taxon>
        <taxon>Listeria</taxon>
    </lineage>
</organism>
<dbReference type="Gene3D" id="3.20.20.70">
    <property type="entry name" value="Aldolase class I"/>
    <property type="match status" value="1"/>
</dbReference>
<evidence type="ECO:0000256" key="4">
    <source>
        <dbReference type="ARBA" id="ARBA00022643"/>
    </source>
</evidence>
<evidence type="ECO:0000256" key="1">
    <source>
        <dbReference type="ARBA" id="ARBA00003535"/>
    </source>
</evidence>
<name>A0A841YCD3_9LIST</name>
<dbReference type="SUPFAM" id="SSF51412">
    <property type="entry name" value="Inosine monophosphate dehydrogenase (IMPDH)"/>
    <property type="match status" value="1"/>
</dbReference>
<reference evidence="6 7" key="1">
    <citation type="submission" date="2020-03" db="EMBL/GenBank/DDBJ databases">
        <title>Soil Listeria distribution.</title>
        <authorList>
            <person name="Liao J."/>
            <person name="Wiedmann M."/>
        </authorList>
    </citation>
    <scope>NUCLEOTIDE SEQUENCE [LARGE SCALE GENOMIC DNA]</scope>
    <source>
        <strain evidence="6 7">FSL L7-1645</strain>
    </source>
</reference>
<evidence type="ECO:0000256" key="2">
    <source>
        <dbReference type="ARBA" id="ARBA00013457"/>
    </source>
</evidence>